<evidence type="ECO:0008006" key="5">
    <source>
        <dbReference type="Google" id="ProtNLM"/>
    </source>
</evidence>
<dbReference type="EMBL" id="JACEIK010004250">
    <property type="protein sequence ID" value="MCD9644795.1"/>
    <property type="molecule type" value="Genomic_DNA"/>
</dbReference>
<accession>A0ABS8VC25</accession>
<feature type="coiled-coil region" evidence="1">
    <location>
        <begin position="92"/>
        <end position="119"/>
    </location>
</feature>
<protein>
    <recommendedName>
        <fullName evidence="5">Transmembrane protein</fullName>
    </recommendedName>
</protein>
<comment type="caution">
    <text evidence="3">The sequence shown here is derived from an EMBL/GenBank/DDBJ whole genome shotgun (WGS) entry which is preliminary data.</text>
</comment>
<sequence>MMEGWLMNNQKLSPRGLLMMNKDEMNMSCVFGQKQKSSLDLMQNCDLPPPLKVFSGPELSPLNDDVWRVMEDDVHKEANIEPKQELLGSDRFDEVLKALRRSQTRAREAERKYLALDKEKGALLNLMLEESARSLAYRNWIKVLELQILQLKTQKQQRYEHVDSRWNRTKEDEDKNAANGFTWFMAVAFCLGIAAIGCRSK</sequence>
<keyword evidence="1" id="KW-0175">Coiled coil</keyword>
<evidence type="ECO:0000313" key="4">
    <source>
        <dbReference type="Proteomes" id="UP000823775"/>
    </source>
</evidence>
<evidence type="ECO:0000256" key="2">
    <source>
        <dbReference type="SAM" id="Phobius"/>
    </source>
</evidence>
<keyword evidence="2" id="KW-0472">Membrane</keyword>
<keyword evidence="2" id="KW-1133">Transmembrane helix</keyword>
<keyword evidence="2" id="KW-0812">Transmembrane</keyword>
<dbReference type="PANTHER" id="PTHR33868:SF10">
    <property type="entry name" value="OS08G0483100 PROTEIN"/>
    <property type="match status" value="1"/>
</dbReference>
<name>A0ABS8VC25_DATST</name>
<evidence type="ECO:0000313" key="3">
    <source>
        <dbReference type="EMBL" id="MCD9644795.1"/>
    </source>
</evidence>
<keyword evidence="4" id="KW-1185">Reference proteome</keyword>
<evidence type="ECO:0000256" key="1">
    <source>
        <dbReference type="SAM" id="Coils"/>
    </source>
</evidence>
<dbReference type="PANTHER" id="PTHR33868">
    <property type="entry name" value="EXPRESSED PROTEIN"/>
    <property type="match status" value="1"/>
</dbReference>
<reference evidence="3 4" key="1">
    <citation type="journal article" date="2021" name="BMC Genomics">
        <title>Datura genome reveals duplications of psychoactive alkaloid biosynthetic genes and high mutation rate following tissue culture.</title>
        <authorList>
            <person name="Rajewski A."/>
            <person name="Carter-House D."/>
            <person name="Stajich J."/>
            <person name="Litt A."/>
        </authorList>
    </citation>
    <scope>NUCLEOTIDE SEQUENCE [LARGE SCALE GENOMIC DNA]</scope>
    <source>
        <strain evidence="3">AR-01</strain>
    </source>
</reference>
<dbReference type="Proteomes" id="UP000823775">
    <property type="component" value="Unassembled WGS sequence"/>
</dbReference>
<organism evidence="3 4">
    <name type="scientific">Datura stramonium</name>
    <name type="common">Jimsonweed</name>
    <name type="synonym">Common thornapple</name>
    <dbReference type="NCBI Taxonomy" id="4076"/>
    <lineage>
        <taxon>Eukaryota</taxon>
        <taxon>Viridiplantae</taxon>
        <taxon>Streptophyta</taxon>
        <taxon>Embryophyta</taxon>
        <taxon>Tracheophyta</taxon>
        <taxon>Spermatophyta</taxon>
        <taxon>Magnoliopsida</taxon>
        <taxon>eudicotyledons</taxon>
        <taxon>Gunneridae</taxon>
        <taxon>Pentapetalae</taxon>
        <taxon>asterids</taxon>
        <taxon>lamiids</taxon>
        <taxon>Solanales</taxon>
        <taxon>Solanaceae</taxon>
        <taxon>Solanoideae</taxon>
        <taxon>Datureae</taxon>
        <taxon>Datura</taxon>
    </lineage>
</organism>
<proteinExistence type="predicted"/>
<feature type="transmembrane region" description="Helical" evidence="2">
    <location>
        <begin position="180"/>
        <end position="198"/>
    </location>
</feature>
<gene>
    <name evidence="3" type="ORF">HAX54_033243</name>
</gene>